<evidence type="ECO:0000313" key="3">
    <source>
        <dbReference type="EMBL" id="QVL34234.1"/>
    </source>
</evidence>
<dbReference type="EMBL" id="CP074694">
    <property type="protein sequence ID" value="QVL34234.1"/>
    <property type="molecule type" value="Genomic_DNA"/>
</dbReference>
<reference evidence="3" key="1">
    <citation type="submission" date="2021-05" db="EMBL/GenBank/DDBJ databases">
        <title>Complete genome sequence of the cellulolytic planctomycete Telmatocola sphagniphila SP2T and characterization of the first cellulase from planctomycetes.</title>
        <authorList>
            <person name="Rakitin A.L."/>
            <person name="Beletsky A.V."/>
            <person name="Naumoff D.G."/>
            <person name="Kulichevskaya I.S."/>
            <person name="Mardanov A.V."/>
            <person name="Ravin N.V."/>
            <person name="Dedysh S.N."/>
        </authorList>
    </citation>
    <scope>NUCLEOTIDE SEQUENCE</scope>
    <source>
        <strain evidence="3">SP2T</strain>
    </source>
</reference>
<dbReference type="Gene3D" id="2.40.128.600">
    <property type="match status" value="1"/>
</dbReference>
<dbReference type="Gene3D" id="3.40.710.10">
    <property type="entry name" value="DD-peptidase/beta-lactamase superfamily"/>
    <property type="match status" value="1"/>
</dbReference>
<proteinExistence type="predicted"/>
<dbReference type="SUPFAM" id="SSF56601">
    <property type="entry name" value="beta-lactamase/transpeptidase-like"/>
    <property type="match status" value="1"/>
</dbReference>
<dbReference type="Proteomes" id="UP000676194">
    <property type="component" value="Chromosome"/>
</dbReference>
<keyword evidence="3" id="KW-0378">Hydrolase</keyword>
<dbReference type="InterPro" id="IPR021860">
    <property type="entry name" value="Peptidase_S12_Pab87-rel_C"/>
</dbReference>
<evidence type="ECO:0000313" key="4">
    <source>
        <dbReference type="Proteomes" id="UP000676194"/>
    </source>
</evidence>
<dbReference type="PANTHER" id="PTHR46825">
    <property type="entry name" value="D-ALANYL-D-ALANINE-CARBOXYPEPTIDASE/ENDOPEPTIDASE AMPH"/>
    <property type="match status" value="1"/>
</dbReference>
<organism evidence="3 4">
    <name type="scientific">Telmatocola sphagniphila</name>
    <dbReference type="NCBI Taxonomy" id="1123043"/>
    <lineage>
        <taxon>Bacteria</taxon>
        <taxon>Pseudomonadati</taxon>
        <taxon>Planctomycetota</taxon>
        <taxon>Planctomycetia</taxon>
        <taxon>Gemmatales</taxon>
        <taxon>Gemmataceae</taxon>
    </lineage>
</organism>
<evidence type="ECO:0000259" key="2">
    <source>
        <dbReference type="Pfam" id="PF11954"/>
    </source>
</evidence>
<name>A0A8E6EUY1_9BACT</name>
<dbReference type="GO" id="GO:0016787">
    <property type="term" value="F:hydrolase activity"/>
    <property type="evidence" value="ECO:0007669"/>
    <property type="project" value="UniProtKB-KW"/>
</dbReference>
<gene>
    <name evidence="3" type="ORF">KIH39_10105</name>
</gene>
<feature type="domain" description="Peptidase S12 Pab87-related C-terminal" evidence="2">
    <location>
        <begin position="414"/>
        <end position="485"/>
    </location>
</feature>
<keyword evidence="4" id="KW-1185">Reference proteome</keyword>
<accession>A0A8E6EUY1</accession>
<dbReference type="PANTHER" id="PTHR46825:SF15">
    <property type="entry name" value="BETA-LACTAMASE-RELATED DOMAIN-CONTAINING PROTEIN"/>
    <property type="match status" value="1"/>
</dbReference>
<protein>
    <submittedName>
        <fullName evidence="3">Serine hydrolase</fullName>
    </submittedName>
</protein>
<dbReference type="Pfam" id="PF11954">
    <property type="entry name" value="DUF3471"/>
    <property type="match status" value="1"/>
</dbReference>
<evidence type="ECO:0000259" key="1">
    <source>
        <dbReference type="Pfam" id="PF00144"/>
    </source>
</evidence>
<dbReference type="RefSeq" id="WP_213499206.1">
    <property type="nucleotide sequence ID" value="NZ_CP074694.1"/>
</dbReference>
<dbReference type="InterPro" id="IPR050491">
    <property type="entry name" value="AmpC-like"/>
</dbReference>
<dbReference type="InterPro" id="IPR001466">
    <property type="entry name" value="Beta-lactam-related"/>
</dbReference>
<dbReference type="AlphaFoldDB" id="A0A8E6EUY1"/>
<dbReference type="InterPro" id="IPR012338">
    <property type="entry name" value="Beta-lactam/transpept-like"/>
</dbReference>
<dbReference type="KEGG" id="tsph:KIH39_10105"/>
<feature type="domain" description="Beta-lactamase-related" evidence="1">
    <location>
        <begin position="30"/>
        <end position="357"/>
    </location>
</feature>
<dbReference type="Pfam" id="PF00144">
    <property type="entry name" value="Beta-lactamase"/>
    <property type="match status" value="1"/>
</dbReference>
<sequence length="492" mass="56136">MFNPFSLLFLALLPGDANFQKSDLHDFTQRIVPGFLENWQVPGCVVVIVRKAEDPLILPFGIRQVGHPEKVTPDTLFPLASCTKAFTSFLIGTAVQEDKMLWDDPVRKLLPDFQLSDPNASQLVSLRDLLSHRTGVGSHDFLWYRAPWGMSEAIKKACRLPLEKPFRGAMQYQTVMYMAAGQALEKATATPWKQLFEQKIASPLGMKQLQFTTVDYLKSKDHAAGHRRDLQLKTISVPEYDLKEPNPAGSLYLSGNDLSKWLQLLLNGGKFQEKTLLESKIFNELFQPQIAIPMDESARRFNPETRLTSYGLGWIVQDYRGRLLISHGGIIDGYRSHLTILPEEGLAIGVLANFHASRMNIALCNQLIDHYLKLETTDWNAYYRKLMDENVEAEMLAEQKRDQNRLKFTVSSIPQGQFAGQYENPAYGEISVTFKDNQLLWEWGSFHCPLQHFEHNRYRIVEGLLAGMFVDFKVRNGKVTGMETFELPFARK</sequence>